<evidence type="ECO:0000313" key="6">
    <source>
        <dbReference type="Proteomes" id="UP001261125"/>
    </source>
</evidence>
<name>A0ABU3SPY7_9MICO</name>
<evidence type="ECO:0000256" key="1">
    <source>
        <dbReference type="ARBA" id="ARBA00008725"/>
    </source>
</evidence>
<proteinExistence type="inferred from homology"/>
<feature type="chain" id="PRO_5046471981" evidence="3">
    <location>
        <begin position="29"/>
        <end position="554"/>
    </location>
</feature>
<keyword evidence="3" id="KW-0732">Signal</keyword>
<dbReference type="CDD" id="cd13565">
    <property type="entry name" value="PBP2_PstS"/>
    <property type="match status" value="1"/>
</dbReference>
<feature type="domain" description="PBP" evidence="4">
    <location>
        <begin position="26"/>
        <end position="317"/>
    </location>
</feature>
<sequence>MIPTRPRATATAIAVAALLVVPTTAAYAEDSASISGEGSTWAQNAVDLWRRDVAAAPGLTVFYAGVGSAAAVSDLAAERVDFAVTDIPLGDGASTNVPSVPHASVPVVAGGIAFAYDLVVDGRPFRDLRLSGDAVAGIFSGVITRWDDPLLRADNPGVALPAQDITPVVRADAAATSLGLTRWMQSEHSDVWSLGASTVFPAVGPAFRARNGSLGVVGDLAQSYGRGAITYVENASAVGAGLPTAKILNTAGYYVAPTPEAVSIALGGATPDAIGTGVWRHPDARAYPLATVSSAIVPTQPTRVFTAEKGRTLSQFLEHALCRGQQDAAGLGNAPLPLGLVRSAAGVLAAIPGSAGGIDLATCANPTFVPGDSAVDNVLLRSTPMPPDSDKRMPSGSEGSTGTDIDVTVTASDLFQLTAPTATSIDFGDLGRGRDGVARTLGRFTVVDDRNRLAGWSMQITVSDFIGTGDPAPRFSSSALGIDPREVVHHDGVVVASSQEAGRAVYPMTLASAAPGTTTTLEGATFDADLALRVPRDAAVGDYRSTVTLTLIAR</sequence>
<evidence type="ECO:0000256" key="2">
    <source>
        <dbReference type="SAM" id="MobiDB-lite"/>
    </source>
</evidence>
<evidence type="ECO:0000256" key="3">
    <source>
        <dbReference type="SAM" id="SignalP"/>
    </source>
</evidence>
<dbReference type="Proteomes" id="UP001261125">
    <property type="component" value="Unassembled WGS sequence"/>
</dbReference>
<evidence type="ECO:0000259" key="4">
    <source>
        <dbReference type="Pfam" id="PF12849"/>
    </source>
</evidence>
<gene>
    <name evidence="5" type="ORF">RWH44_12010</name>
</gene>
<protein>
    <submittedName>
        <fullName evidence="5">Phosphate ABC transporter substrate-binding protein PstS</fullName>
    </submittedName>
</protein>
<accession>A0ABU3SPY7</accession>
<dbReference type="RefSeq" id="WP_316004744.1">
    <property type="nucleotide sequence ID" value="NZ_JAWDIT010000004.1"/>
</dbReference>
<dbReference type="InterPro" id="IPR024370">
    <property type="entry name" value="PBP_domain"/>
</dbReference>
<reference evidence="5 6" key="1">
    <citation type="submission" date="2023-09" db="EMBL/GenBank/DDBJ databases">
        <title>Microbacterium fusihabitans sp. nov., Microbacterium phycihabitans sp. nov., and Microbacterium cervinum sp. nov., isolated from dried seaweeds of beach.</title>
        <authorList>
            <person name="Lee S.D."/>
        </authorList>
    </citation>
    <scope>NUCLEOTIDE SEQUENCE [LARGE SCALE GENOMIC DNA]</scope>
    <source>
        <strain evidence="5 6">KSW2-29</strain>
    </source>
</reference>
<dbReference type="Pfam" id="PF12849">
    <property type="entry name" value="PBP_like_2"/>
    <property type="match status" value="1"/>
</dbReference>
<comment type="caution">
    <text evidence="5">The sequence shown here is derived from an EMBL/GenBank/DDBJ whole genome shotgun (WGS) entry which is preliminary data.</text>
</comment>
<dbReference type="SUPFAM" id="SSF53850">
    <property type="entry name" value="Periplasmic binding protein-like II"/>
    <property type="match status" value="1"/>
</dbReference>
<dbReference type="PANTHER" id="PTHR42996">
    <property type="entry name" value="PHOSPHATE-BINDING PROTEIN PSTS"/>
    <property type="match status" value="1"/>
</dbReference>
<keyword evidence="6" id="KW-1185">Reference proteome</keyword>
<feature type="region of interest" description="Disordered" evidence="2">
    <location>
        <begin position="383"/>
        <end position="403"/>
    </location>
</feature>
<dbReference type="Gene3D" id="3.40.190.10">
    <property type="entry name" value="Periplasmic binding protein-like II"/>
    <property type="match status" value="2"/>
</dbReference>
<organism evidence="5 6">
    <name type="scientific">Microbacterium phycohabitans</name>
    <dbReference type="NCBI Taxonomy" id="3075993"/>
    <lineage>
        <taxon>Bacteria</taxon>
        <taxon>Bacillati</taxon>
        <taxon>Actinomycetota</taxon>
        <taxon>Actinomycetes</taxon>
        <taxon>Micrococcales</taxon>
        <taxon>Microbacteriaceae</taxon>
        <taxon>Microbacterium</taxon>
    </lineage>
</organism>
<comment type="similarity">
    <text evidence="1">Belongs to the PstS family.</text>
</comment>
<evidence type="ECO:0000313" key="5">
    <source>
        <dbReference type="EMBL" id="MDU0346422.1"/>
    </source>
</evidence>
<dbReference type="InterPro" id="IPR050962">
    <property type="entry name" value="Phosphate-bind_PstS"/>
</dbReference>
<dbReference type="EMBL" id="JAWDIT010000004">
    <property type="protein sequence ID" value="MDU0346422.1"/>
    <property type="molecule type" value="Genomic_DNA"/>
</dbReference>
<feature type="signal peptide" evidence="3">
    <location>
        <begin position="1"/>
        <end position="28"/>
    </location>
</feature>
<dbReference type="PANTHER" id="PTHR42996:SF1">
    <property type="entry name" value="PHOSPHATE-BINDING PROTEIN PSTS"/>
    <property type="match status" value="1"/>
</dbReference>